<gene>
    <name evidence="1" type="ORF">GKE01_14410</name>
</gene>
<organism evidence="1">
    <name type="scientific">Parabacteroides goldsteinii</name>
    <dbReference type="NCBI Taxonomy" id="328812"/>
    <lineage>
        <taxon>Bacteria</taxon>
        <taxon>Pseudomonadati</taxon>
        <taxon>Bacteroidota</taxon>
        <taxon>Bacteroidia</taxon>
        <taxon>Bacteroidales</taxon>
        <taxon>Tannerellaceae</taxon>
        <taxon>Parabacteroides</taxon>
    </lineage>
</organism>
<dbReference type="AlphaFoldDB" id="A0A6G1ZFB2"/>
<name>A0A6G1ZFB2_9BACT</name>
<dbReference type="EMBL" id="WKLP01000020">
    <property type="protein sequence ID" value="MRY12654.1"/>
    <property type="molecule type" value="Genomic_DNA"/>
</dbReference>
<dbReference type="PROSITE" id="PS51257">
    <property type="entry name" value="PROKAR_LIPOPROTEIN"/>
    <property type="match status" value="1"/>
</dbReference>
<protein>
    <recommendedName>
        <fullName evidence="2">DUF4906 domain-containing protein</fullName>
    </recommendedName>
</protein>
<reference evidence="1" key="1">
    <citation type="journal article" date="2019" name="Nat. Med.">
        <title>A library of human gut bacterial isolates paired with longitudinal multiomics data enables mechanistic microbiome research.</title>
        <authorList>
            <person name="Poyet M."/>
            <person name="Groussin M."/>
            <person name="Gibbons S.M."/>
            <person name="Avila-Pacheco J."/>
            <person name="Jiang X."/>
            <person name="Kearney S.M."/>
            <person name="Perrotta A.R."/>
            <person name="Berdy B."/>
            <person name="Zhao S."/>
            <person name="Lieberman T.D."/>
            <person name="Swanson P.K."/>
            <person name="Smith M."/>
            <person name="Roesemann S."/>
            <person name="Alexander J.E."/>
            <person name="Rich S.A."/>
            <person name="Livny J."/>
            <person name="Vlamakis H."/>
            <person name="Clish C."/>
            <person name="Bullock K."/>
            <person name="Deik A."/>
            <person name="Scott J."/>
            <person name="Pierce K.A."/>
            <person name="Xavier R.J."/>
            <person name="Alm E.J."/>
        </authorList>
    </citation>
    <scope>NUCLEOTIDE SEQUENCE</scope>
    <source>
        <strain evidence="1">BIOML-A4</strain>
    </source>
</reference>
<evidence type="ECO:0000313" key="1">
    <source>
        <dbReference type="EMBL" id="MRY12654.1"/>
    </source>
</evidence>
<proteinExistence type="predicted"/>
<dbReference type="RefSeq" id="WP_010799849.1">
    <property type="nucleotide sequence ID" value="NZ_CAJSYT010000004.1"/>
</dbReference>
<accession>A0A6G1ZFB2</accession>
<evidence type="ECO:0008006" key="2">
    <source>
        <dbReference type="Google" id="ProtNLM"/>
    </source>
</evidence>
<sequence length="1148" mass="124650">MKKINYMMLSCLFVLLGSCTEEVQQKGEQPAPEGGSDAITRQEVTLSLKNKLVLDREKTKGETIATAEENAISALDVYVFASETENGDYSFMERFAYRNTPDAVLPAGASELQLTPTDADAKETTGLLKVKKGLFVKLYCIANNTTLVDPAHEGQPVDDAAFVPLELSTTDDNKTTVKTPGVPLETTFATWHTHLLTSTVQADTLATPLAMTGALITPLDLTDFGSAARVQAGIRLTRLVARYDIINEAGTSRFIIETVSMGNARRGSDLFPIRPYGDMPEAKPDELITTPERRFYGENANKGIQAGAFYSYPSPLKDKGFLILKGMYKINESESKEVSYRIPFTQQAADGNQTFLEIANNHRYTIAITAADKYHLDCTLYVADWTDDGSIDDFKPDQDSGEIDVTIPAEFTDDTKYDPDTRSVSMSLKPKSQFTVTTTATANLTVYKKYVGGIDAQQYDWLEISEPAVSTKAASMNYNYTFSLKENYTLGRYPRAVLRFTNTMNGSETTFFVEAVSVPQADVTPQVGDNNPNSFDAENKLVNLYRITGSNAHVRITCPDGSEVESKPDWLDVAVYKQSGAETTYSFTLNDRDVSGVTDDKGTVVFYNKKANDLKTDIVVQLLDATLKPDFTYPSLNDGKNSYEAPAGDTPGNINMQISDNNEFSIGCKSMLGIEIGLDFDGGSEWLKVKGAPVTKALNENTQLTFSLDNAKLRGAKKATVTLKNKIGGENTVFTVSPIFPVPTVTFVSGSNSPTQNTMTGTDIKLYQVKGSQVSIKANALGGTCVKNIEGDITVEAADDYAVEKTYVVTWKSGNSATFQIANKSDETKATTTYTVNAPATTIEASNLYVKAANSGNTNISVTSPEGVKATVLNWNKGDQWFDISTDQTTGSGAKNIVITQRNNINAIMKSVTIRLTNKIAGGASKDITVTPNGFVAPTLSESSKTFDNFSKSYSTTTTFTVSSPGGSNYVKMTNESVASISKSNNKYTITLKDKGSTVITIANASSTDLTSTYTLTVKASKNYNGKTAYIYGNYLIAPEDAASSIALKDVDKTICSKQTGATWRIPTSSEWRTILGTSGTNALPSSSALWQDWYNKNLFVLTLGAYASMTSYFSSDSETMRFFSGGANVATENNQNAIGHVRCITDK</sequence>
<comment type="caution">
    <text evidence="1">The sequence shown here is derived from an EMBL/GenBank/DDBJ whole genome shotgun (WGS) entry which is preliminary data.</text>
</comment>